<dbReference type="EMBL" id="CACRXK020002348">
    <property type="protein sequence ID" value="CAB3993888.1"/>
    <property type="molecule type" value="Genomic_DNA"/>
</dbReference>
<dbReference type="Proteomes" id="UP001152795">
    <property type="component" value="Unassembled WGS sequence"/>
</dbReference>
<evidence type="ECO:0000313" key="2">
    <source>
        <dbReference type="Proteomes" id="UP001152795"/>
    </source>
</evidence>
<organism evidence="1 2">
    <name type="scientific">Paramuricea clavata</name>
    <name type="common">Red gorgonian</name>
    <name type="synonym">Violescent sea-whip</name>
    <dbReference type="NCBI Taxonomy" id="317549"/>
    <lineage>
        <taxon>Eukaryota</taxon>
        <taxon>Metazoa</taxon>
        <taxon>Cnidaria</taxon>
        <taxon>Anthozoa</taxon>
        <taxon>Octocorallia</taxon>
        <taxon>Malacalcyonacea</taxon>
        <taxon>Plexauridae</taxon>
        <taxon>Paramuricea</taxon>
    </lineage>
</organism>
<dbReference type="OrthoDB" id="426210at2759"/>
<name>A0A7D9HYH1_PARCT</name>
<dbReference type="AlphaFoldDB" id="A0A7D9HYH1"/>
<proteinExistence type="predicted"/>
<protein>
    <submittedName>
        <fullName evidence="1">Uncharacterized protein</fullName>
    </submittedName>
</protein>
<accession>A0A7D9HYH1</accession>
<dbReference type="PANTHER" id="PTHR33332">
    <property type="entry name" value="REVERSE TRANSCRIPTASE DOMAIN-CONTAINING PROTEIN"/>
    <property type="match status" value="1"/>
</dbReference>
<evidence type="ECO:0000313" key="1">
    <source>
        <dbReference type="EMBL" id="CAB3993888.1"/>
    </source>
</evidence>
<gene>
    <name evidence="1" type="ORF">PACLA_8A076289</name>
</gene>
<reference evidence="1" key="1">
    <citation type="submission" date="2020-04" db="EMBL/GenBank/DDBJ databases">
        <authorList>
            <person name="Alioto T."/>
            <person name="Alioto T."/>
            <person name="Gomez Garrido J."/>
        </authorList>
    </citation>
    <scope>NUCLEOTIDE SEQUENCE</scope>
    <source>
        <strain evidence="1">A484AB</strain>
    </source>
</reference>
<comment type="caution">
    <text evidence="1">The sequence shown here is derived from an EMBL/GenBank/DDBJ whole genome shotgun (WGS) entry which is preliminary data.</text>
</comment>
<keyword evidence="2" id="KW-1185">Reference proteome</keyword>
<sequence length="242" mass="27210">MFPDSWKLADVTPVFKNDDPSLVNNYRPISLLSLLSKTLERCVHNHCLAHISPQLYRMQHGFLKGRSTVTQLLAVYQDTIEGLAEDDLPGYIKNKSKVALFADDSKLYKTISKLSDSEALQEDLSCLSDWCKDWNMDFNTSKCKALNISKKKSPTVRNYQLNNESLVTVKEITDLGISINDKLLCSSHIAQISKRANRTLGHVKRLCSHQGFDVNWGFALFLSPVVTVKLITNSINSNSNTS</sequence>